<dbReference type="InterPro" id="IPR021133">
    <property type="entry name" value="HEAT_type_2"/>
</dbReference>
<feature type="domain" description="TOG" evidence="7">
    <location>
        <begin position="2"/>
        <end position="232"/>
    </location>
</feature>
<dbReference type="GO" id="GO:0005876">
    <property type="term" value="C:spindle microtubule"/>
    <property type="evidence" value="ECO:0007669"/>
    <property type="project" value="TreeGrafter"/>
</dbReference>
<dbReference type="InterPro" id="IPR011989">
    <property type="entry name" value="ARM-like"/>
</dbReference>
<dbReference type="SMART" id="SM01349">
    <property type="entry name" value="TOG"/>
    <property type="match status" value="4"/>
</dbReference>
<feature type="domain" description="TOG" evidence="7">
    <location>
        <begin position="310"/>
        <end position="546"/>
    </location>
</feature>
<dbReference type="GO" id="GO:0040001">
    <property type="term" value="P:establishment of mitotic spindle localization"/>
    <property type="evidence" value="ECO:0007669"/>
    <property type="project" value="TreeGrafter"/>
</dbReference>
<evidence type="ECO:0000256" key="2">
    <source>
        <dbReference type="ARBA" id="ARBA00022490"/>
    </source>
</evidence>
<keyword evidence="4" id="KW-0206">Cytoskeleton</keyword>
<dbReference type="GO" id="GO:0000776">
    <property type="term" value="C:kinetochore"/>
    <property type="evidence" value="ECO:0007669"/>
    <property type="project" value="TreeGrafter"/>
</dbReference>
<dbReference type="GO" id="GO:0005815">
    <property type="term" value="C:microtubule organizing center"/>
    <property type="evidence" value="ECO:0007669"/>
    <property type="project" value="TreeGrafter"/>
</dbReference>
<feature type="compositionally biased region" description="Low complexity" evidence="6">
    <location>
        <begin position="1098"/>
        <end position="1117"/>
    </location>
</feature>
<dbReference type="PROSITE" id="PS50077">
    <property type="entry name" value="HEAT_REPEAT"/>
    <property type="match status" value="1"/>
</dbReference>
<dbReference type="InterPro" id="IPR016024">
    <property type="entry name" value="ARM-type_fold"/>
</dbReference>
<dbReference type="GO" id="GO:0005881">
    <property type="term" value="C:cytoplasmic microtubule"/>
    <property type="evidence" value="ECO:0007669"/>
    <property type="project" value="TreeGrafter"/>
</dbReference>
<accession>A0A9N9S3M2</accession>
<feature type="compositionally biased region" description="Polar residues" evidence="6">
    <location>
        <begin position="677"/>
        <end position="689"/>
    </location>
</feature>
<dbReference type="GO" id="GO:0031110">
    <property type="term" value="P:regulation of microtubule polymerization or depolymerization"/>
    <property type="evidence" value="ECO:0007669"/>
    <property type="project" value="UniProtKB-ARBA"/>
</dbReference>
<feature type="domain" description="TOG" evidence="7">
    <location>
        <begin position="858"/>
        <end position="1103"/>
    </location>
</feature>
<feature type="compositionally biased region" description="Polar residues" evidence="6">
    <location>
        <begin position="545"/>
        <end position="564"/>
    </location>
</feature>
<keyword evidence="3" id="KW-0677">Repeat</keyword>
<proteinExistence type="predicted"/>
<feature type="region of interest" description="Disordered" evidence="6">
    <location>
        <begin position="1207"/>
        <end position="1238"/>
    </location>
</feature>
<reference evidence="8" key="2">
    <citation type="submission" date="2022-10" db="EMBL/GenBank/DDBJ databases">
        <authorList>
            <consortium name="ENA_rothamsted_submissions"/>
            <consortium name="culmorum"/>
            <person name="King R."/>
        </authorList>
    </citation>
    <scope>NUCLEOTIDE SEQUENCE</scope>
</reference>
<feature type="region of interest" description="Disordered" evidence="6">
    <location>
        <begin position="825"/>
        <end position="844"/>
    </location>
</feature>
<reference evidence="8" key="1">
    <citation type="submission" date="2022-01" db="EMBL/GenBank/DDBJ databases">
        <authorList>
            <person name="King R."/>
        </authorList>
    </citation>
    <scope>NUCLEOTIDE SEQUENCE</scope>
</reference>
<dbReference type="Proteomes" id="UP001153620">
    <property type="component" value="Chromosome 3"/>
</dbReference>
<feature type="compositionally biased region" description="Polar residues" evidence="6">
    <location>
        <begin position="716"/>
        <end position="730"/>
    </location>
</feature>
<dbReference type="InterPro" id="IPR034085">
    <property type="entry name" value="TOG"/>
</dbReference>
<feature type="region of interest" description="Disordered" evidence="6">
    <location>
        <begin position="658"/>
        <end position="784"/>
    </location>
</feature>
<name>A0A9N9S3M2_9DIPT</name>
<dbReference type="Gene3D" id="1.25.10.10">
    <property type="entry name" value="Leucine-rich Repeat Variant"/>
    <property type="match status" value="4"/>
</dbReference>
<feature type="region of interest" description="Disordered" evidence="6">
    <location>
        <begin position="1130"/>
        <end position="1152"/>
    </location>
</feature>
<evidence type="ECO:0000259" key="7">
    <source>
        <dbReference type="SMART" id="SM01349"/>
    </source>
</evidence>
<feature type="compositionally biased region" description="Polar residues" evidence="6">
    <location>
        <begin position="1130"/>
        <end position="1146"/>
    </location>
</feature>
<feature type="domain" description="TOG" evidence="7">
    <location>
        <begin position="1262"/>
        <end position="1493"/>
    </location>
</feature>
<dbReference type="SUPFAM" id="SSF48371">
    <property type="entry name" value="ARM repeat"/>
    <property type="match status" value="1"/>
</dbReference>
<dbReference type="Pfam" id="PF12348">
    <property type="entry name" value="CLASP_N"/>
    <property type="match status" value="1"/>
</dbReference>
<sequence length="1493" mass="166979">MAYAKPNDLDGFIMLMAKSDMRIKTQLAEDLVNYLSDHENSLLCNDLGLLIDALIPWMTGSHFKIAQRALESFTELVHRLGQDFNAYTATILPHVVDRLGDSRDTVREKAQLLLQKLVESRVLTAQSLLDKLVNCFKHKNAKVREEYLQTIVTTLNECGTQAVAVKSFITPIVILLGDPTATVRDAAFQTLVEIYKHVGDRLRIDLQKKDVPQQKLAILEQKFDEVKNDGLLLPSAISAVQSNYDEIDTASLGPPARPTKLVKRTMSAVASKKPGLTEILSGSGENMTAQAGAISQEIFEAAFEQVPQLNIFGQRDIDELMKTINGVIGDKNMDWEKRVDALKKLRSLLMNNAQSNPNFQQQLKDLSISFLDILKELRSQVIREACITLAYMSKLLRNKLDQFLAYILQELINLIQNSAKIISSAGTLALKYVIRYSHIPKLLPIITSNLLQSKSKDIRSNLCELLIMIFEEWPTKALERHHTLLKDAVKKGITDADAEARRHSRRAYWSFRKHFTAEADQLYGSLDIATQRQVEKEKDSGGSNGTNSMSASLRGSNTSLNSMPGGSVLKRRQSSGLRSPAAQTVGSPSVSTENLSRLSRAPSLPRNRGRSGIPVAHHREFPTRGAANFRSVSAVDANAAQRARARAQYANMSRLKMTPGTASVQGHYAQQARTKKITSVNATPSQPSPERQVRSRQAGVSQSQPTSRSTSPSSRLQYSTYAGTYRQTGTVPKKTTGIPRSLANSRETSPSRGSQFGSLNRRQMYNTSSPRRGERPPLNPGRAYSAQKMLQQSREAESALADVISPDEQDFQNDLARLTLNRKISREESDDGSEASSQCSERSFDSYRRGNDSFSWNGSRTRLDGSAKFIEDIETIIQYCSSSHWNERKDGLTNLTQYLSEGKMLTPHQLQCILDLFRKMFMDPHIKVYSLFLDTVNELILSHSQDLHDWLFILLTRLFNKLGTDLLASMLTKIWKTLNLIYEYFPANLQIQSVFKILTDSTQTPNVKTKHATVKFLTSLAQSYCTAEHFLMTPPADKAILKIIQYSCDQKSMELRNQAKYCILALYNCNPANMTFLLASMPKQFQDVTKSYIQQSISRKSTSGNNSPSSPISASSPKLLLSPQQYGQYSSLQNHVPSPRSRQTSVEVDHPISHEEIYKNLRKTTAEIQNYSFESKLDRDANSKDSGISQMGGDHLLLAPANGFNNGHAGSLDKDDSVNGSKTQSAATTESNTPENTVRLDNMSHKQSHNYHIENNEVVLDRGLRESEVVKQTISIATLENSDSEYISQVLVNLMTCIRHGNCELPIKNFKQIMITLLKLIESQDSSVMIAGLQTLSRIIRSPPMRLCWTNFLELILLKIIDSYKSGKEVQREIDIIITKISAVLPVDASINILNPVIATGDFPNNLCALKILRDMADQQGKDFNDNHLDILMPNIARLADVEESMVRKAAVFCIVKLYSVMGEEKVKPKFSLLNASKIRLINVYISKNQSKS</sequence>
<keyword evidence="9" id="KW-1185">Reference proteome</keyword>
<evidence type="ECO:0000313" key="8">
    <source>
        <dbReference type="EMBL" id="CAG9807585.1"/>
    </source>
</evidence>
<feature type="compositionally biased region" description="Polar residues" evidence="6">
    <location>
        <begin position="742"/>
        <end position="770"/>
    </location>
</feature>
<feature type="compositionally biased region" description="Low complexity" evidence="6">
    <location>
        <begin position="701"/>
        <end position="715"/>
    </location>
</feature>
<comment type="subcellular location">
    <subcellularLocation>
        <location evidence="1">Cytoplasm</location>
        <location evidence="1">Cytoskeleton</location>
    </subcellularLocation>
</comment>
<dbReference type="GO" id="GO:1902903">
    <property type="term" value="P:regulation of supramolecular fiber organization"/>
    <property type="evidence" value="ECO:0007669"/>
    <property type="project" value="UniProtKB-ARBA"/>
</dbReference>
<dbReference type="InterPro" id="IPR048491">
    <property type="entry name" value="XMAP215_CLASP_TOG"/>
</dbReference>
<dbReference type="PANTHER" id="PTHR21567:SF9">
    <property type="entry name" value="CLIP-ASSOCIATING PROTEIN"/>
    <property type="match status" value="1"/>
</dbReference>
<dbReference type="PANTHER" id="PTHR21567">
    <property type="entry name" value="CLASP"/>
    <property type="match status" value="1"/>
</dbReference>
<dbReference type="InterPro" id="IPR024395">
    <property type="entry name" value="CLASP_N_dom"/>
</dbReference>
<dbReference type="Pfam" id="PF21041">
    <property type="entry name" value="XMAP215_CLASP_TOG"/>
    <property type="match status" value="1"/>
</dbReference>
<evidence type="ECO:0000256" key="3">
    <source>
        <dbReference type="ARBA" id="ARBA00022737"/>
    </source>
</evidence>
<feature type="region of interest" description="Disordered" evidence="6">
    <location>
        <begin position="533"/>
        <end position="624"/>
    </location>
</feature>
<dbReference type="GO" id="GO:0045180">
    <property type="term" value="C:basal cortex"/>
    <property type="evidence" value="ECO:0007669"/>
    <property type="project" value="TreeGrafter"/>
</dbReference>
<feature type="compositionally biased region" description="Polar residues" evidence="6">
    <location>
        <begin position="574"/>
        <end position="597"/>
    </location>
</feature>
<feature type="compositionally biased region" description="Polar residues" evidence="6">
    <location>
        <begin position="1218"/>
        <end position="1236"/>
    </location>
</feature>
<organism evidence="8 9">
    <name type="scientific">Chironomus riparius</name>
    <dbReference type="NCBI Taxonomy" id="315576"/>
    <lineage>
        <taxon>Eukaryota</taxon>
        <taxon>Metazoa</taxon>
        <taxon>Ecdysozoa</taxon>
        <taxon>Arthropoda</taxon>
        <taxon>Hexapoda</taxon>
        <taxon>Insecta</taxon>
        <taxon>Pterygota</taxon>
        <taxon>Neoptera</taxon>
        <taxon>Endopterygota</taxon>
        <taxon>Diptera</taxon>
        <taxon>Nematocera</taxon>
        <taxon>Chironomoidea</taxon>
        <taxon>Chironomidae</taxon>
        <taxon>Chironominae</taxon>
        <taxon>Chironomus</taxon>
    </lineage>
</organism>
<evidence type="ECO:0000256" key="6">
    <source>
        <dbReference type="SAM" id="MobiDB-lite"/>
    </source>
</evidence>
<dbReference type="GO" id="GO:0072686">
    <property type="term" value="C:mitotic spindle"/>
    <property type="evidence" value="ECO:0007669"/>
    <property type="project" value="TreeGrafter"/>
</dbReference>
<protein>
    <recommendedName>
        <fullName evidence="7">TOG domain-containing protein</fullName>
    </recommendedName>
</protein>
<keyword evidence="2" id="KW-0963">Cytoplasm</keyword>
<dbReference type="Pfam" id="PF21040">
    <property type="entry name" value="CEP104-like_TOG"/>
    <property type="match status" value="1"/>
</dbReference>
<dbReference type="GO" id="GO:0008017">
    <property type="term" value="F:microtubule binding"/>
    <property type="evidence" value="ECO:0007669"/>
    <property type="project" value="TreeGrafter"/>
</dbReference>
<dbReference type="EMBL" id="OU895879">
    <property type="protein sequence ID" value="CAG9807585.1"/>
    <property type="molecule type" value="Genomic_DNA"/>
</dbReference>
<gene>
    <name evidence="8" type="ORF">CHIRRI_LOCUS10431</name>
</gene>
<feature type="repeat" description="HEAT" evidence="5">
    <location>
        <begin position="1432"/>
        <end position="1470"/>
    </location>
</feature>
<dbReference type="OrthoDB" id="46159at2759"/>
<evidence type="ECO:0000313" key="9">
    <source>
        <dbReference type="Proteomes" id="UP001153620"/>
    </source>
</evidence>
<evidence type="ECO:0000256" key="1">
    <source>
        <dbReference type="ARBA" id="ARBA00004245"/>
    </source>
</evidence>
<feature type="region of interest" description="Disordered" evidence="6">
    <location>
        <begin position="1096"/>
        <end position="1117"/>
    </location>
</feature>
<evidence type="ECO:0000256" key="5">
    <source>
        <dbReference type="PROSITE-ProRule" id="PRU00103"/>
    </source>
</evidence>
<evidence type="ECO:0000256" key="4">
    <source>
        <dbReference type="ARBA" id="ARBA00023212"/>
    </source>
</evidence>
<dbReference type="GO" id="GO:0090307">
    <property type="term" value="P:mitotic spindle assembly"/>
    <property type="evidence" value="ECO:0007669"/>
    <property type="project" value="TreeGrafter"/>
</dbReference>